<keyword evidence="3" id="KW-0067">ATP-binding</keyword>
<evidence type="ECO:0000256" key="2">
    <source>
        <dbReference type="ARBA" id="ARBA00022741"/>
    </source>
</evidence>
<dbReference type="PANTHER" id="PTHR43776:SF8">
    <property type="entry name" value="ABC TRANSPORTER, ATP-BINDING PROTEIN"/>
    <property type="match status" value="1"/>
</dbReference>
<dbReference type="GO" id="GO:0005524">
    <property type="term" value="F:ATP binding"/>
    <property type="evidence" value="ECO:0007669"/>
    <property type="project" value="UniProtKB-KW"/>
</dbReference>
<dbReference type="GO" id="GO:0015833">
    <property type="term" value="P:peptide transport"/>
    <property type="evidence" value="ECO:0007669"/>
    <property type="project" value="InterPro"/>
</dbReference>
<feature type="domain" description="ABC transporter" evidence="4">
    <location>
        <begin position="283"/>
        <end position="533"/>
    </location>
</feature>
<dbReference type="InterPro" id="IPR027417">
    <property type="entry name" value="P-loop_NTPase"/>
</dbReference>
<dbReference type="PROSITE" id="PS00211">
    <property type="entry name" value="ABC_TRANSPORTER_1"/>
    <property type="match status" value="2"/>
</dbReference>
<sequence>MNNSVLSIQNLCVNYITPGNPVKAVNDVSFEIQQGEIFGLVGESGSGKSTVVQAVLRTLPPPAVITGGKVIINNKDILSISNTEVLQYRWKQISIVMQSALNALNPVLTIREQIKDVLEIHSDLTGKAVDNRIHELLSLIDIDVSRLDSYPHELSGGMRQRAVIAIALALMPPLIIMDEPTTALDVIVEREILAKIIELRKELGFTILFITHDLNLLLEFADRLAIMRHGKVIELGQTQKIRAGGEHSYTQKLIGALPSASGPRKKGLLSKPKNRDFGSKPLLEVQNISKNFPVSGFFRPKLIEAVKEISFQVFPGEIVALVGESGSGKSTIAKLITRLIRPTSGDIFLNGSNKKVSEARRVPLEYRKQVQMVFQDPFGSLNAVHTVYHHLVRPLLRHQLIPKDELFNYIIEMLENVGLSPGAIFAEKFPHEMSGGERQRVALARALSLEPDLIVADEPTSMLDVSIRMEILEVLAQMRIKKNLSIIFITHDLASARYLADRIIVLQHGSIVEQGLAEDLIQSPQKTYTKQLVKAASPGWFESLSFDHKKKD</sequence>
<evidence type="ECO:0000256" key="3">
    <source>
        <dbReference type="ARBA" id="ARBA00022840"/>
    </source>
</evidence>
<evidence type="ECO:0000313" key="5">
    <source>
        <dbReference type="EMBL" id="SVB03651.1"/>
    </source>
</evidence>
<keyword evidence="1" id="KW-0813">Transport</keyword>
<dbReference type="InterPro" id="IPR013563">
    <property type="entry name" value="Oligopep_ABC_C"/>
</dbReference>
<dbReference type="InterPro" id="IPR050319">
    <property type="entry name" value="ABC_transp_ATP-bind"/>
</dbReference>
<name>A0A382AQS6_9ZZZZ</name>
<dbReference type="Gene3D" id="3.40.50.300">
    <property type="entry name" value="P-loop containing nucleotide triphosphate hydrolases"/>
    <property type="match status" value="2"/>
</dbReference>
<organism evidence="5">
    <name type="scientific">marine metagenome</name>
    <dbReference type="NCBI Taxonomy" id="408172"/>
    <lineage>
        <taxon>unclassified sequences</taxon>
        <taxon>metagenomes</taxon>
        <taxon>ecological metagenomes</taxon>
    </lineage>
</organism>
<dbReference type="AlphaFoldDB" id="A0A382AQS6"/>
<dbReference type="EMBL" id="UINC01026355">
    <property type="protein sequence ID" value="SVB03651.1"/>
    <property type="molecule type" value="Genomic_DNA"/>
</dbReference>
<gene>
    <name evidence="5" type="ORF">METZ01_LOCUS156505</name>
</gene>
<dbReference type="NCBIfam" id="NF008453">
    <property type="entry name" value="PRK11308.1"/>
    <property type="match status" value="2"/>
</dbReference>
<dbReference type="SUPFAM" id="SSF52540">
    <property type="entry name" value="P-loop containing nucleoside triphosphate hydrolases"/>
    <property type="match status" value="2"/>
</dbReference>
<evidence type="ECO:0000256" key="1">
    <source>
        <dbReference type="ARBA" id="ARBA00022448"/>
    </source>
</evidence>
<dbReference type="GO" id="GO:0055085">
    <property type="term" value="P:transmembrane transport"/>
    <property type="evidence" value="ECO:0007669"/>
    <property type="project" value="UniProtKB-ARBA"/>
</dbReference>
<dbReference type="InterPro" id="IPR003593">
    <property type="entry name" value="AAA+_ATPase"/>
</dbReference>
<accession>A0A382AQS6</accession>
<dbReference type="Pfam" id="PF08352">
    <property type="entry name" value="oligo_HPY"/>
    <property type="match status" value="1"/>
</dbReference>
<dbReference type="PROSITE" id="PS50893">
    <property type="entry name" value="ABC_TRANSPORTER_2"/>
    <property type="match status" value="2"/>
</dbReference>
<dbReference type="InterPro" id="IPR017871">
    <property type="entry name" value="ABC_transporter-like_CS"/>
</dbReference>
<dbReference type="InterPro" id="IPR003439">
    <property type="entry name" value="ABC_transporter-like_ATP-bd"/>
</dbReference>
<dbReference type="Pfam" id="PF00005">
    <property type="entry name" value="ABC_tran"/>
    <property type="match status" value="2"/>
</dbReference>
<feature type="domain" description="ABC transporter" evidence="4">
    <location>
        <begin position="6"/>
        <end position="254"/>
    </location>
</feature>
<keyword evidence="2" id="KW-0547">Nucleotide-binding</keyword>
<reference evidence="5" key="1">
    <citation type="submission" date="2018-05" db="EMBL/GenBank/DDBJ databases">
        <authorList>
            <person name="Lanie J.A."/>
            <person name="Ng W.-L."/>
            <person name="Kazmierczak K.M."/>
            <person name="Andrzejewski T.M."/>
            <person name="Davidsen T.M."/>
            <person name="Wayne K.J."/>
            <person name="Tettelin H."/>
            <person name="Glass J.I."/>
            <person name="Rusch D."/>
            <person name="Podicherti R."/>
            <person name="Tsui H.-C.T."/>
            <person name="Winkler M.E."/>
        </authorList>
    </citation>
    <scope>NUCLEOTIDE SEQUENCE</scope>
</reference>
<evidence type="ECO:0000259" key="4">
    <source>
        <dbReference type="PROSITE" id="PS50893"/>
    </source>
</evidence>
<dbReference type="PANTHER" id="PTHR43776">
    <property type="entry name" value="TRANSPORT ATP-BINDING PROTEIN"/>
    <property type="match status" value="1"/>
</dbReference>
<proteinExistence type="predicted"/>
<protein>
    <recommendedName>
        <fullName evidence="4">ABC transporter domain-containing protein</fullName>
    </recommendedName>
</protein>
<dbReference type="CDD" id="cd03257">
    <property type="entry name" value="ABC_NikE_OppD_transporters"/>
    <property type="match status" value="2"/>
</dbReference>
<dbReference type="SMART" id="SM00382">
    <property type="entry name" value="AAA"/>
    <property type="match status" value="2"/>
</dbReference>
<dbReference type="GO" id="GO:0016887">
    <property type="term" value="F:ATP hydrolysis activity"/>
    <property type="evidence" value="ECO:0007669"/>
    <property type="project" value="InterPro"/>
</dbReference>